<evidence type="ECO:0000313" key="1">
    <source>
        <dbReference type="EMBL" id="MFC5401163.1"/>
    </source>
</evidence>
<comment type="caution">
    <text evidence="1">The sequence shown here is derived from an EMBL/GenBank/DDBJ whole genome shotgun (WGS) entry which is preliminary data.</text>
</comment>
<dbReference type="EMBL" id="JBHSMI010000001">
    <property type="protein sequence ID" value="MFC5401163.1"/>
    <property type="molecule type" value="Genomic_DNA"/>
</dbReference>
<accession>A0ABW0HL88</accession>
<proteinExistence type="predicted"/>
<keyword evidence="2" id="KW-1185">Reference proteome</keyword>
<sequence length="556" mass="63243">MSNSKRITDLTGYNGILPYDSELFGVYQSLIGWRSKRMLDRLQDREFPFIRLSKTFENSTRRIFNADNQIESGALQVGRFAEAQLVAQDHSILLNEISLELQKYGKVPQDADEWQHIANEGFLKDKLNETVRSYYNSLALMKRQSIYALTKRPNESEDAFTRRKEQLVDEMKREITAGVEKEVQFAGVVSEMIGNKRIEELNRIFYKNLEGKAKEEYHMLLDKAQDNYRDPYLTFDPAKNIDNVSVSPLGIVHLYRQFFFELDSFLGTPASHVWLSPGSTVELIETSTRKTIIEKTTESFIETVKKSEDSLVTQDDLSESVKEDNKSDLKLGFSTTVNQYWASGNMSATGSLNMDKTQQLARESVHKQMRQQTQKLSTEIRQNFKSTFKVVTETTDTSSKRYVLNNNTTKLINYELRRKMRQIGVQVQDVGTFLCWQTFVDEPGADLGLANLVHIATPIDLVVPANPEAIPVPPDQPLFHKVNCIWTYEAAHAGFIGVGIFDLPPAPNGFEIVRKPGHVILPATQLSARGDDFAQVWAFGARFTIDDKVEGTNKYG</sequence>
<reference evidence="2" key="1">
    <citation type="journal article" date="2019" name="Int. J. Syst. Evol. Microbiol.">
        <title>The Global Catalogue of Microorganisms (GCM) 10K type strain sequencing project: providing services to taxonomists for standard genome sequencing and annotation.</title>
        <authorList>
            <consortium name="The Broad Institute Genomics Platform"/>
            <consortium name="The Broad Institute Genome Sequencing Center for Infectious Disease"/>
            <person name="Wu L."/>
            <person name="Ma J."/>
        </authorList>
    </citation>
    <scope>NUCLEOTIDE SEQUENCE [LARGE SCALE GENOMIC DNA]</scope>
    <source>
        <strain evidence="2">CGMCC 1.18575</strain>
    </source>
</reference>
<name>A0ABW0HL88_9BACL</name>
<dbReference type="Proteomes" id="UP001596113">
    <property type="component" value="Unassembled WGS sequence"/>
</dbReference>
<evidence type="ECO:0000313" key="2">
    <source>
        <dbReference type="Proteomes" id="UP001596113"/>
    </source>
</evidence>
<dbReference type="RefSeq" id="WP_378128459.1">
    <property type="nucleotide sequence ID" value="NZ_JBHSMI010000001.1"/>
</dbReference>
<organism evidence="1 2">
    <name type="scientific">Cohnella soli</name>
    <dbReference type="NCBI Taxonomy" id="425005"/>
    <lineage>
        <taxon>Bacteria</taxon>
        <taxon>Bacillati</taxon>
        <taxon>Bacillota</taxon>
        <taxon>Bacilli</taxon>
        <taxon>Bacillales</taxon>
        <taxon>Paenibacillaceae</taxon>
        <taxon>Cohnella</taxon>
    </lineage>
</organism>
<gene>
    <name evidence="1" type="ORF">ACFPOF_00260</name>
</gene>
<protein>
    <submittedName>
        <fullName evidence="1">Uncharacterized protein</fullName>
    </submittedName>
</protein>